<dbReference type="RefSeq" id="WP_015555167.1">
    <property type="nucleotide sequence ID" value="NC_021036.1"/>
</dbReference>
<dbReference type="HOGENOM" id="CLU_3158755_0_0_4"/>
<feature type="transmembrane region" description="Helical" evidence="1">
    <location>
        <begin position="6"/>
        <end position="23"/>
    </location>
</feature>
<reference evidence="2" key="1">
    <citation type="journal article" date="2012" name="Vet. Microbiol.">
        <title>Comparative genomic analyses of the Taylorellae.</title>
        <authorList>
            <person name="Hauser H."/>
            <person name="Richter D.C."/>
            <person name="van Tonder A."/>
            <person name="Clark L."/>
            <person name="Preston A."/>
        </authorList>
    </citation>
    <scope>NUCLEOTIDE SEQUENCE</scope>
    <source>
        <strain evidence="2">14/56</strain>
    </source>
</reference>
<sequence length="49" mass="5793">MKALNNFLMLMVGVVVVWSLVGFEFQERDSRLKVFLKEEPSLKMIYNKN</sequence>
<keyword evidence="1" id="KW-0472">Membrane</keyword>
<dbReference type="AlphaFoldDB" id="I7JMY7"/>
<protein>
    <submittedName>
        <fullName evidence="2">Hypothetical membrane protein</fullName>
    </submittedName>
</protein>
<proteinExistence type="predicted"/>
<evidence type="ECO:0000256" key="1">
    <source>
        <dbReference type="SAM" id="Phobius"/>
    </source>
</evidence>
<accession>I7JMY7</accession>
<keyword evidence="1" id="KW-0812">Transmembrane</keyword>
<name>I7JMY7_9BURK</name>
<keyword evidence="1" id="KW-1133">Transmembrane helix</keyword>
<dbReference type="EMBL" id="HE681423">
    <property type="protein sequence ID" value="CCG17358.1"/>
    <property type="molecule type" value="Genomic_DNA"/>
</dbReference>
<dbReference type="KEGG" id="teg:KUK_0038"/>
<gene>
    <name evidence="2" type="ORF">KUK_0038</name>
</gene>
<organism evidence="2">
    <name type="scientific">Taylorella equigenitalis 14/56</name>
    <dbReference type="NCBI Taxonomy" id="1091497"/>
    <lineage>
        <taxon>Bacteria</taxon>
        <taxon>Pseudomonadati</taxon>
        <taxon>Pseudomonadota</taxon>
        <taxon>Betaproteobacteria</taxon>
        <taxon>Burkholderiales</taxon>
        <taxon>Alcaligenaceae</taxon>
        <taxon>Taylorella</taxon>
    </lineage>
</organism>
<evidence type="ECO:0000313" key="2">
    <source>
        <dbReference type="EMBL" id="CCG17358.1"/>
    </source>
</evidence>